<evidence type="ECO:0000313" key="2">
    <source>
        <dbReference type="EMBL" id="TVU41430.1"/>
    </source>
</evidence>
<comment type="caution">
    <text evidence="2">The sequence shown here is derived from an EMBL/GenBank/DDBJ whole genome shotgun (WGS) entry which is preliminary data.</text>
</comment>
<sequence>MIEVSNWVQRRRPGPELRPSFSPLSLSLHHLQSSDSSVSLSSCPVLVQRAPVVSVDLEEKRRRRRRQQRPNAKRQALRRSVFGRSEG</sequence>
<name>A0A5J9W265_9POAL</name>
<dbReference type="AlphaFoldDB" id="A0A5J9W265"/>
<protein>
    <submittedName>
        <fullName evidence="2">Uncharacterized protein</fullName>
    </submittedName>
</protein>
<dbReference type="EMBL" id="RWGY01000007">
    <property type="protein sequence ID" value="TVU41430.1"/>
    <property type="molecule type" value="Genomic_DNA"/>
</dbReference>
<organism evidence="2 3">
    <name type="scientific">Eragrostis curvula</name>
    <name type="common">weeping love grass</name>
    <dbReference type="NCBI Taxonomy" id="38414"/>
    <lineage>
        <taxon>Eukaryota</taxon>
        <taxon>Viridiplantae</taxon>
        <taxon>Streptophyta</taxon>
        <taxon>Embryophyta</taxon>
        <taxon>Tracheophyta</taxon>
        <taxon>Spermatophyta</taxon>
        <taxon>Magnoliopsida</taxon>
        <taxon>Liliopsida</taxon>
        <taxon>Poales</taxon>
        <taxon>Poaceae</taxon>
        <taxon>PACMAD clade</taxon>
        <taxon>Chloridoideae</taxon>
        <taxon>Eragrostideae</taxon>
        <taxon>Eragrostidinae</taxon>
        <taxon>Eragrostis</taxon>
    </lineage>
</organism>
<evidence type="ECO:0000256" key="1">
    <source>
        <dbReference type="SAM" id="MobiDB-lite"/>
    </source>
</evidence>
<keyword evidence="3" id="KW-1185">Reference proteome</keyword>
<feature type="compositionally biased region" description="Basic residues" evidence="1">
    <location>
        <begin position="61"/>
        <end position="77"/>
    </location>
</feature>
<dbReference type="Gramene" id="TVU41430">
    <property type="protein sequence ID" value="TVU41430"/>
    <property type="gene ID" value="EJB05_14947"/>
</dbReference>
<proteinExistence type="predicted"/>
<gene>
    <name evidence="2" type="ORF">EJB05_14947</name>
</gene>
<feature type="region of interest" description="Disordered" evidence="1">
    <location>
        <begin position="1"/>
        <end position="22"/>
    </location>
</feature>
<accession>A0A5J9W265</accession>
<dbReference type="Proteomes" id="UP000324897">
    <property type="component" value="Chromosome 4"/>
</dbReference>
<reference evidence="2 3" key="1">
    <citation type="journal article" date="2019" name="Sci. Rep.">
        <title>A high-quality genome of Eragrostis curvula grass provides insights into Poaceae evolution and supports new strategies to enhance forage quality.</title>
        <authorList>
            <person name="Carballo J."/>
            <person name="Santos B.A.C.M."/>
            <person name="Zappacosta D."/>
            <person name="Garbus I."/>
            <person name="Selva J.P."/>
            <person name="Gallo C.A."/>
            <person name="Diaz A."/>
            <person name="Albertini E."/>
            <person name="Caccamo M."/>
            <person name="Echenique V."/>
        </authorList>
    </citation>
    <scope>NUCLEOTIDE SEQUENCE [LARGE SCALE GENOMIC DNA]</scope>
    <source>
        <strain evidence="3">cv. Victoria</strain>
        <tissue evidence="2">Leaf</tissue>
    </source>
</reference>
<feature type="region of interest" description="Disordered" evidence="1">
    <location>
        <begin position="58"/>
        <end position="87"/>
    </location>
</feature>
<evidence type="ECO:0000313" key="3">
    <source>
        <dbReference type="Proteomes" id="UP000324897"/>
    </source>
</evidence>